<keyword evidence="3" id="KW-1185">Reference proteome</keyword>
<proteinExistence type="predicted"/>
<dbReference type="Proteomes" id="UP001187192">
    <property type="component" value="Unassembled WGS sequence"/>
</dbReference>
<organism evidence="2 3">
    <name type="scientific">Ficus carica</name>
    <name type="common">Common fig</name>
    <dbReference type="NCBI Taxonomy" id="3494"/>
    <lineage>
        <taxon>Eukaryota</taxon>
        <taxon>Viridiplantae</taxon>
        <taxon>Streptophyta</taxon>
        <taxon>Embryophyta</taxon>
        <taxon>Tracheophyta</taxon>
        <taxon>Spermatophyta</taxon>
        <taxon>Magnoliopsida</taxon>
        <taxon>eudicotyledons</taxon>
        <taxon>Gunneridae</taxon>
        <taxon>Pentapetalae</taxon>
        <taxon>rosids</taxon>
        <taxon>fabids</taxon>
        <taxon>Rosales</taxon>
        <taxon>Moraceae</taxon>
        <taxon>Ficeae</taxon>
        <taxon>Ficus</taxon>
    </lineage>
</organism>
<protein>
    <submittedName>
        <fullName evidence="2">Uncharacterized protein</fullName>
    </submittedName>
</protein>
<dbReference type="AlphaFoldDB" id="A0AA88DUM8"/>
<feature type="region of interest" description="Disordered" evidence="1">
    <location>
        <begin position="176"/>
        <end position="197"/>
    </location>
</feature>
<dbReference type="EMBL" id="BTGU01000119">
    <property type="protein sequence ID" value="GMN61914.1"/>
    <property type="molecule type" value="Genomic_DNA"/>
</dbReference>
<name>A0AA88DUM8_FICCA</name>
<evidence type="ECO:0000313" key="2">
    <source>
        <dbReference type="EMBL" id="GMN61914.1"/>
    </source>
</evidence>
<sequence>MANDGQQVNVNNLVPQPVLGHLYEDCPSNPASACYVGNFNRNNLYLVPYNQGLRQHPNFSWSNQGASSSGANAYNRPSHPPGFPSQQPRTQAMESSSSLENLIKEYIAKNDARVQSHDATLRSLKIQIGQIANALNVRPQGSLPSNIEDPTREGKEHCKAILLRNGKEFEPWEKPKVVQNEPTSIQGQEEQLQQEGK</sequence>
<gene>
    <name evidence="2" type="ORF">TIFTF001_030989</name>
</gene>
<evidence type="ECO:0000256" key="1">
    <source>
        <dbReference type="SAM" id="MobiDB-lite"/>
    </source>
</evidence>
<feature type="compositionally biased region" description="Polar residues" evidence="1">
    <location>
        <begin position="84"/>
        <end position="97"/>
    </location>
</feature>
<accession>A0AA88DUM8</accession>
<evidence type="ECO:0000313" key="3">
    <source>
        <dbReference type="Proteomes" id="UP001187192"/>
    </source>
</evidence>
<reference evidence="2" key="1">
    <citation type="submission" date="2023-07" db="EMBL/GenBank/DDBJ databases">
        <title>draft genome sequence of fig (Ficus carica).</title>
        <authorList>
            <person name="Takahashi T."/>
            <person name="Nishimura K."/>
        </authorList>
    </citation>
    <scope>NUCLEOTIDE SEQUENCE</scope>
</reference>
<feature type="region of interest" description="Disordered" evidence="1">
    <location>
        <begin position="58"/>
        <end position="97"/>
    </location>
</feature>
<feature type="compositionally biased region" description="Low complexity" evidence="1">
    <location>
        <begin position="58"/>
        <end position="73"/>
    </location>
</feature>
<comment type="caution">
    <text evidence="2">The sequence shown here is derived from an EMBL/GenBank/DDBJ whole genome shotgun (WGS) entry which is preliminary data.</text>
</comment>
<feature type="compositionally biased region" description="Low complexity" evidence="1">
    <location>
        <begin position="186"/>
        <end position="197"/>
    </location>
</feature>